<comment type="caution">
    <text evidence="2">The sequence shown here is derived from an EMBL/GenBank/DDBJ whole genome shotgun (WGS) entry which is preliminary data.</text>
</comment>
<dbReference type="AlphaFoldDB" id="A0A1C7M3N5"/>
<protein>
    <submittedName>
        <fullName evidence="2">Uncharacterized protein</fullName>
    </submittedName>
</protein>
<organism evidence="2 3">
    <name type="scientific">Grifola frondosa</name>
    <name type="common">Maitake</name>
    <name type="synonym">Polyporus frondosus</name>
    <dbReference type="NCBI Taxonomy" id="5627"/>
    <lineage>
        <taxon>Eukaryota</taxon>
        <taxon>Fungi</taxon>
        <taxon>Dikarya</taxon>
        <taxon>Basidiomycota</taxon>
        <taxon>Agaricomycotina</taxon>
        <taxon>Agaricomycetes</taxon>
        <taxon>Polyporales</taxon>
        <taxon>Grifolaceae</taxon>
        <taxon>Grifola</taxon>
    </lineage>
</organism>
<gene>
    <name evidence="2" type="ORF">A0H81_08667</name>
</gene>
<feature type="region of interest" description="Disordered" evidence="1">
    <location>
        <begin position="158"/>
        <end position="237"/>
    </location>
</feature>
<accession>A0A1C7M3N5</accession>
<proteinExistence type="predicted"/>
<evidence type="ECO:0000313" key="2">
    <source>
        <dbReference type="EMBL" id="OBZ71472.1"/>
    </source>
</evidence>
<name>A0A1C7M3N5_GRIFR</name>
<dbReference type="EMBL" id="LUGG01000011">
    <property type="protein sequence ID" value="OBZ71472.1"/>
    <property type="molecule type" value="Genomic_DNA"/>
</dbReference>
<feature type="compositionally biased region" description="Basic and acidic residues" evidence="1">
    <location>
        <begin position="158"/>
        <end position="173"/>
    </location>
</feature>
<keyword evidence="3" id="KW-1185">Reference proteome</keyword>
<dbReference type="Proteomes" id="UP000092993">
    <property type="component" value="Unassembled WGS sequence"/>
</dbReference>
<evidence type="ECO:0000313" key="3">
    <source>
        <dbReference type="Proteomes" id="UP000092993"/>
    </source>
</evidence>
<sequence>MKLKGILDTVLSTAVGLRQLAAQQSYGDACPTIPLWYSLMKAIGMASFEGAHILGEVPFILPRMSPCEASGQHKFDGIATMLVCLSIDKDEHLSSTPPTSLDDIAPKDALVREPGNDVELICAEFCNSIGDIESVCVSACKPRGEISMELLRLDELDDVSQRDEVEPSAHDSDANISIDDESSVHESDDNVSMDDESSAGESDEAISMDNESSTEESEGVLMDDESESTSETSVSSIASSIHIPFDTHILPGTGRRYSAMLPLICIADSDNIGMAISSILYQRRVWGIDEPVVGVSLSRTGTVARVLLGWLDLESDNNEFLPTPHIACADPDSEATTALGAYDLSDPIDALNFAQFIIGLDRCFDAIKTYTLNPRIQELPWRSDDVVISKLDDRAHSRVEQWAEEVAMTDPSVLARELHPPTSKPEFHILDLPPEISVMAKKKSSSVTFDEKSLNSSAASNTSSRTRERRPWLLSRLLVRAGLRAKSAISSSSLGKRTVGGLTDGLTMTTWLFERNVVGVGCVRISASEGLTLEEEEINAMIGAYEETTKFAWPKEWNNKNALPAVDPSLTHALATLYREHEEDATQVEELSIPFTNISRASGRRVNEAESRHDWDGVLYRFCVNTTEHVISAQILLERNLNFPRNRALDELNEHDADSLFGSFRTLADHNYQLCTAQHAVTSGAQNTTTMLTMRPMRRQIEAMTSDLSLKRHQ</sequence>
<dbReference type="OrthoDB" id="2756799at2759"/>
<feature type="compositionally biased region" description="Acidic residues" evidence="1">
    <location>
        <begin position="189"/>
        <end position="228"/>
    </location>
</feature>
<evidence type="ECO:0000256" key="1">
    <source>
        <dbReference type="SAM" id="MobiDB-lite"/>
    </source>
</evidence>
<reference evidence="2 3" key="1">
    <citation type="submission" date="2016-03" db="EMBL/GenBank/DDBJ databases">
        <title>Whole genome sequencing of Grifola frondosa 9006-11.</title>
        <authorList>
            <person name="Min B."/>
            <person name="Park H."/>
            <person name="Kim J.-G."/>
            <person name="Cho H."/>
            <person name="Oh Y.-L."/>
            <person name="Kong W.-S."/>
            <person name="Choi I.-G."/>
        </authorList>
    </citation>
    <scope>NUCLEOTIDE SEQUENCE [LARGE SCALE GENOMIC DNA]</scope>
    <source>
        <strain evidence="2 3">9006-11</strain>
    </source>
</reference>